<dbReference type="Pfam" id="PF00300">
    <property type="entry name" value="His_Phos_1"/>
    <property type="match status" value="1"/>
</dbReference>
<dbReference type="GO" id="GO:0045820">
    <property type="term" value="P:negative regulation of glycolytic process"/>
    <property type="evidence" value="ECO:0007669"/>
    <property type="project" value="TreeGrafter"/>
</dbReference>
<evidence type="ECO:0000256" key="1">
    <source>
        <dbReference type="ARBA" id="ARBA00022801"/>
    </source>
</evidence>
<dbReference type="GO" id="GO:0004331">
    <property type="term" value="F:fructose-2,6-bisphosphate 2-phosphatase activity"/>
    <property type="evidence" value="ECO:0007669"/>
    <property type="project" value="TreeGrafter"/>
</dbReference>
<dbReference type="InParanoid" id="A0A0C3GBV5"/>
<dbReference type="PANTHER" id="PTHR46517:SF1">
    <property type="entry name" value="FRUCTOSE-2,6-BISPHOSPHATASE TIGAR"/>
    <property type="match status" value="1"/>
</dbReference>
<dbReference type="HOGENOM" id="CLU_033323_0_1_1"/>
<gene>
    <name evidence="4" type="ORF">PILCRDRAFT_813147</name>
</gene>
<dbReference type="EMBL" id="KN832975">
    <property type="protein sequence ID" value="KIM89219.1"/>
    <property type="molecule type" value="Genomic_DNA"/>
</dbReference>
<dbReference type="STRING" id="765440.A0A0C3GBV5"/>
<evidence type="ECO:0000313" key="4">
    <source>
        <dbReference type="EMBL" id="KIM89219.1"/>
    </source>
</evidence>
<dbReference type="GO" id="GO:0005829">
    <property type="term" value="C:cytosol"/>
    <property type="evidence" value="ECO:0007669"/>
    <property type="project" value="TreeGrafter"/>
</dbReference>
<evidence type="ECO:0000256" key="2">
    <source>
        <dbReference type="PIRSR" id="PIRSR613078-1"/>
    </source>
</evidence>
<dbReference type="InterPro" id="IPR029033">
    <property type="entry name" value="His_PPase_superfam"/>
</dbReference>
<accession>A0A0C3GBV5</accession>
<dbReference type="CDD" id="cd07067">
    <property type="entry name" value="HP_PGM_like"/>
    <property type="match status" value="1"/>
</dbReference>
<dbReference type="AlphaFoldDB" id="A0A0C3GBV5"/>
<feature type="active site" description="Tele-phosphohistidine intermediate" evidence="2">
    <location>
        <position position="12"/>
    </location>
</feature>
<dbReference type="SMART" id="SM00855">
    <property type="entry name" value="PGAM"/>
    <property type="match status" value="1"/>
</dbReference>
<dbReference type="GO" id="GO:0043456">
    <property type="term" value="P:regulation of pentose-phosphate shunt"/>
    <property type="evidence" value="ECO:0007669"/>
    <property type="project" value="TreeGrafter"/>
</dbReference>
<feature type="active site" description="Proton donor/acceptor" evidence="2">
    <location>
        <position position="88"/>
    </location>
</feature>
<feature type="binding site" evidence="3">
    <location>
        <position position="61"/>
    </location>
    <ligand>
        <name>substrate</name>
    </ligand>
</feature>
<reference evidence="4 5" key="1">
    <citation type="submission" date="2014-04" db="EMBL/GenBank/DDBJ databases">
        <authorList>
            <consortium name="DOE Joint Genome Institute"/>
            <person name="Kuo A."/>
            <person name="Tarkka M."/>
            <person name="Buscot F."/>
            <person name="Kohler A."/>
            <person name="Nagy L.G."/>
            <person name="Floudas D."/>
            <person name="Copeland A."/>
            <person name="Barry K.W."/>
            <person name="Cichocki N."/>
            <person name="Veneault-Fourrey C."/>
            <person name="LaButti K."/>
            <person name="Lindquist E.A."/>
            <person name="Lipzen A."/>
            <person name="Lundell T."/>
            <person name="Morin E."/>
            <person name="Murat C."/>
            <person name="Sun H."/>
            <person name="Tunlid A."/>
            <person name="Henrissat B."/>
            <person name="Grigoriev I.V."/>
            <person name="Hibbett D.S."/>
            <person name="Martin F."/>
            <person name="Nordberg H.P."/>
            <person name="Cantor M.N."/>
            <person name="Hua S.X."/>
        </authorList>
    </citation>
    <scope>NUCLEOTIDE SEQUENCE [LARGE SCALE GENOMIC DNA]</scope>
    <source>
        <strain evidence="4 5">F 1598</strain>
    </source>
</reference>
<evidence type="ECO:0000313" key="5">
    <source>
        <dbReference type="Proteomes" id="UP000054166"/>
    </source>
</evidence>
<evidence type="ECO:0008006" key="6">
    <source>
        <dbReference type="Google" id="ProtNLM"/>
    </source>
</evidence>
<dbReference type="FunCoup" id="A0A0C3GBV5">
    <property type="interactions" value="289"/>
</dbReference>
<dbReference type="PANTHER" id="PTHR46517">
    <property type="entry name" value="FRUCTOSE-2,6-BISPHOSPHATASE TIGAR"/>
    <property type="match status" value="1"/>
</dbReference>
<feature type="non-terminal residue" evidence="4">
    <location>
        <position position="288"/>
    </location>
</feature>
<reference evidence="5" key="2">
    <citation type="submission" date="2015-01" db="EMBL/GenBank/DDBJ databases">
        <title>Evolutionary Origins and Diversification of the Mycorrhizal Mutualists.</title>
        <authorList>
            <consortium name="DOE Joint Genome Institute"/>
            <consortium name="Mycorrhizal Genomics Consortium"/>
            <person name="Kohler A."/>
            <person name="Kuo A."/>
            <person name="Nagy L.G."/>
            <person name="Floudas D."/>
            <person name="Copeland A."/>
            <person name="Barry K.W."/>
            <person name="Cichocki N."/>
            <person name="Veneault-Fourrey C."/>
            <person name="LaButti K."/>
            <person name="Lindquist E.A."/>
            <person name="Lipzen A."/>
            <person name="Lundell T."/>
            <person name="Morin E."/>
            <person name="Murat C."/>
            <person name="Riley R."/>
            <person name="Ohm R."/>
            <person name="Sun H."/>
            <person name="Tunlid A."/>
            <person name="Henrissat B."/>
            <person name="Grigoriev I.V."/>
            <person name="Hibbett D.S."/>
            <person name="Martin F."/>
        </authorList>
    </citation>
    <scope>NUCLEOTIDE SEQUENCE [LARGE SCALE GENOMIC DNA]</scope>
    <source>
        <strain evidence="5">F 1598</strain>
    </source>
</reference>
<keyword evidence="5" id="KW-1185">Reference proteome</keyword>
<organism evidence="4 5">
    <name type="scientific">Piloderma croceum (strain F 1598)</name>
    <dbReference type="NCBI Taxonomy" id="765440"/>
    <lineage>
        <taxon>Eukaryota</taxon>
        <taxon>Fungi</taxon>
        <taxon>Dikarya</taxon>
        <taxon>Basidiomycota</taxon>
        <taxon>Agaricomycotina</taxon>
        <taxon>Agaricomycetes</taxon>
        <taxon>Agaricomycetidae</taxon>
        <taxon>Atheliales</taxon>
        <taxon>Atheliaceae</taxon>
        <taxon>Piloderma</taxon>
    </lineage>
</organism>
<dbReference type="Proteomes" id="UP000054166">
    <property type="component" value="Unassembled WGS sequence"/>
</dbReference>
<feature type="binding site" evidence="3">
    <location>
        <begin position="11"/>
        <end position="18"/>
    </location>
    <ligand>
        <name>substrate</name>
    </ligand>
</feature>
<protein>
    <recommendedName>
        <fullName evidence="6">Phosphoglycerate mutase-like protein</fullName>
    </recommendedName>
</protein>
<dbReference type="InterPro" id="IPR051695">
    <property type="entry name" value="Phosphoglycerate_Mutase"/>
</dbReference>
<name>A0A0C3GBV5_PILCF</name>
<keyword evidence="1" id="KW-0378">Hydrolase</keyword>
<dbReference type="OrthoDB" id="354304at2759"/>
<dbReference type="InterPro" id="IPR013078">
    <property type="entry name" value="His_Pase_superF_clade-1"/>
</dbReference>
<dbReference type="Gene3D" id="3.40.50.1240">
    <property type="entry name" value="Phosphoglycerate mutase-like"/>
    <property type="match status" value="1"/>
</dbReference>
<sequence>MSTTLSVTFIRHGESTDNVRSIWAGWKDADLSVHGHGQAVALGDFFSTTRFDVIYASTLKRAYQTAMELHKKQPAPQPPFITSEDLREQYFGEAEGHPWTMGADPGKSLAQHMAEGIYPVLTERHEKFPAGESLNELEKRAEKAIQELVMPHVWKAAKDGRKGVEVAVVSHGLCISELISALLKKSAKGGPIVDYRGLQNTAWSRVIVDVLESKEGKALESQPLEVRVTHMNMHEHIDKLKRQKGGIGSSAYDPKQKDIRSFFGGGGEPVAAQEHCESNARDEVGVDM</sequence>
<evidence type="ECO:0000256" key="3">
    <source>
        <dbReference type="PIRSR" id="PIRSR613078-2"/>
    </source>
</evidence>
<proteinExistence type="predicted"/>
<dbReference type="SUPFAM" id="SSF53254">
    <property type="entry name" value="Phosphoglycerate mutase-like"/>
    <property type="match status" value="1"/>
</dbReference>